<evidence type="ECO:0000256" key="5">
    <source>
        <dbReference type="ARBA" id="ARBA00024045"/>
    </source>
</evidence>
<evidence type="ECO:0000256" key="2">
    <source>
        <dbReference type="ARBA" id="ARBA00022481"/>
    </source>
</evidence>
<dbReference type="EMBL" id="CAMAPF010000956">
    <property type="protein sequence ID" value="CAH9129635.1"/>
    <property type="molecule type" value="Genomic_DNA"/>
</dbReference>
<protein>
    <recommendedName>
        <fullName evidence="7">HMA domain-containing protein</fullName>
    </recommendedName>
</protein>
<comment type="subcellular location">
    <subcellularLocation>
        <location evidence="1">Membrane</location>
        <topology evidence="1">Peripheral membrane protein</topology>
    </subcellularLocation>
</comment>
<reference evidence="8" key="1">
    <citation type="submission" date="2022-07" db="EMBL/GenBank/DDBJ databases">
        <authorList>
            <person name="Macas J."/>
            <person name="Novak P."/>
            <person name="Neumann P."/>
        </authorList>
    </citation>
    <scope>NUCLEOTIDE SEQUENCE</scope>
</reference>
<evidence type="ECO:0000256" key="3">
    <source>
        <dbReference type="ARBA" id="ARBA00022723"/>
    </source>
</evidence>
<keyword evidence="4" id="KW-0636">Prenylation</keyword>
<dbReference type="SUPFAM" id="SSF55008">
    <property type="entry name" value="HMA, heavy metal-associated domain"/>
    <property type="match status" value="2"/>
</dbReference>
<feature type="domain" description="HMA" evidence="7">
    <location>
        <begin position="137"/>
        <end position="182"/>
    </location>
</feature>
<dbReference type="PROSITE" id="PS50846">
    <property type="entry name" value="HMA_2"/>
    <property type="match status" value="2"/>
</dbReference>
<dbReference type="GO" id="GO:0016020">
    <property type="term" value="C:membrane"/>
    <property type="evidence" value="ECO:0007669"/>
    <property type="project" value="UniProtKB-SubCell"/>
</dbReference>
<organism evidence="8 9">
    <name type="scientific">Cuscuta epithymum</name>
    <dbReference type="NCBI Taxonomy" id="186058"/>
    <lineage>
        <taxon>Eukaryota</taxon>
        <taxon>Viridiplantae</taxon>
        <taxon>Streptophyta</taxon>
        <taxon>Embryophyta</taxon>
        <taxon>Tracheophyta</taxon>
        <taxon>Spermatophyta</taxon>
        <taxon>Magnoliopsida</taxon>
        <taxon>eudicotyledons</taxon>
        <taxon>Gunneridae</taxon>
        <taxon>Pentapetalae</taxon>
        <taxon>asterids</taxon>
        <taxon>lamiids</taxon>
        <taxon>Solanales</taxon>
        <taxon>Convolvulaceae</taxon>
        <taxon>Cuscuteae</taxon>
        <taxon>Cuscuta</taxon>
        <taxon>Cuscuta subgen. Cuscuta</taxon>
    </lineage>
</organism>
<dbReference type="CDD" id="cd00371">
    <property type="entry name" value="HMA"/>
    <property type="match status" value="2"/>
</dbReference>
<dbReference type="Proteomes" id="UP001152523">
    <property type="component" value="Unassembled WGS sequence"/>
</dbReference>
<evidence type="ECO:0000256" key="4">
    <source>
        <dbReference type="ARBA" id="ARBA00023289"/>
    </source>
</evidence>
<dbReference type="GO" id="GO:0009626">
    <property type="term" value="P:plant-type hypersensitive response"/>
    <property type="evidence" value="ECO:0007669"/>
    <property type="project" value="UniProtKB-KW"/>
</dbReference>
<evidence type="ECO:0000256" key="6">
    <source>
        <dbReference type="SAM" id="MobiDB-lite"/>
    </source>
</evidence>
<name>A0AAV0F2A8_9ASTE</name>
<sequence>MNSFLLSIKFPHIDVITFIELSKGKNNDGGQGQRQGNQGEEGSNEQNPGGTIVLGVYIHCQGCADTVKGSLIGFDGVESIQVDEKNHRAIVKGKKADPIKVTERLRKKSGKHVELISPIPKPKKQENKEPKKEEKKVIEVILKIYMHCESCAKEVKQCIHKLEGVQTVDAEMKTHTVRVKGT</sequence>
<keyword evidence="4" id="KW-0449">Lipoprotein</keyword>
<comment type="caution">
    <text evidence="8">The sequence shown here is derived from an EMBL/GenBank/DDBJ whole genome shotgun (WGS) entry which is preliminary data.</text>
</comment>
<evidence type="ECO:0000313" key="8">
    <source>
        <dbReference type="EMBL" id="CAH9129635.1"/>
    </source>
</evidence>
<dbReference type="GO" id="GO:0046872">
    <property type="term" value="F:metal ion binding"/>
    <property type="evidence" value="ECO:0007669"/>
    <property type="project" value="UniProtKB-KW"/>
</dbReference>
<dbReference type="PANTHER" id="PTHR46195:SF3">
    <property type="entry name" value="HEAVY METAL-ASSOCIATED ISOPRENYLATED PLANT PROTEIN 3-LIKE"/>
    <property type="match status" value="1"/>
</dbReference>
<gene>
    <name evidence="8" type="ORF">CEPIT_LOCUS30003</name>
</gene>
<comment type="similarity">
    <text evidence="5">Belongs to the HIPP family.</text>
</comment>
<keyword evidence="9" id="KW-1185">Reference proteome</keyword>
<evidence type="ECO:0000259" key="7">
    <source>
        <dbReference type="PROSITE" id="PS50846"/>
    </source>
</evidence>
<feature type="domain" description="HMA" evidence="7">
    <location>
        <begin position="49"/>
        <end position="113"/>
    </location>
</feature>
<feature type="compositionally biased region" description="Low complexity" evidence="6">
    <location>
        <begin position="34"/>
        <end position="48"/>
    </location>
</feature>
<keyword evidence="2" id="KW-0488">Methylation</keyword>
<dbReference type="InterPro" id="IPR006121">
    <property type="entry name" value="HMA_dom"/>
</dbReference>
<proteinExistence type="inferred from homology"/>
<evidence type="ECO:0000313" key="9">
    <source>
        <dbReference type="Proteomes" id="UP001152523"/>
    </source>
</evidence>
<dbReference type="Pfam" id="PF00403">
    <property type="entry name" value="HMA"/>
    <property type="match status" value="2"/>
</dbReference>
<dbReference type="AlphaFoldDB" id="A0AAV0F2A8"/>
<dbReference type="InterPro" id="IPR036163">
    <property type="entry name" value="HMA_dom_sf"/>
</dbReference>
<dbReference type="InterPro" id="IPR044577">
    <property type="entry name" value="HIPP4/7/8/17/18/19"/>
</dbReference>
<dbReference type="Gene3D" id="3.30.70.100">
    <property type="match status" value="2"/>
</dbReference>
<feature type="region of interest" description="Disordered" evidence="6">
    <location>
        <begin position="24"/>
        <end position="48"/>
    </location>
</feature>
<keyword evidence="3" id="KW-0479">Metal-binding</keyword>
<evidence type="ECO:0000256" key="1">
    <source>
        <dbReference type="ARBA" id="ARBA00004170"/>
    </source>
</evidence>
<accession>A0AAV0F2A8</accession>
<dbReference type="PANTHER" id="PTHR46195">
    <property type="entry name" value="HEAVY METAL-ASSOCIATED ISOPRENYLATED PLANT PROTEIN 7"/>
    <property type="match status" value="1"/>
</dbReference>
<feature type="non-terminal residue" evidence="8">
    <location>
        <position position="182"/>
    </location>
</feature>